<dbReference type="PROSITE" id="PS51257">
    <property type="entry name" value="PROKAR_LIPOPROTEIN"/>
    <property type="match status" value="1"/>
</dbReference>
<reference evidence="1 2" key="1">
    <citation type="submission" date="2014-12" db="EMBL/GenBank/DDBJ databases">
        <title>Genome sequencing of Photobacterium gaetbulicola AD005a.</title>
        <authorList>
            <person name="Adrian T.G.S."/>
            <person name="Chan K.G."/>
        </authorList>
    </citation>
    <scope>NUCLEOTIDE SEQUENCE [LARGE SCALE GENOMIC DNA]</scope>
    <source>
        <strain evidence="1 2">AD005a</strain>
    </source>
</reference>
<accession>A0A0B9GUV1</accession>
<organism evidence="1 2">
    <name type="scientific">Photobacterium gaetbulicola</name>
    <dbReference type="NCBI Taxonomy" id="1295392"/>
    <lineage>
        <taxon>Bacteria</taxon>
        <taxon>Pseudomonadati</taxon>
        <taxon>Pseudomonadota</taxon>
        <taxon>Gammaproteobacteria</taxon>
        <taxon>Vibrionales</taxon>
        <taxon>Vibrionaceae</taxon>
        <taxon>Photobacterium</taxon>
    </lineage>
</organism>
<comment type="caution">
    <text evidence="1">The sequence shown here is derived from an EMBL/GenBank/DDBJ whole genome shotgun (WGS) entry which is preliminary data.</text>
</comment>
<dbReference type="EMBL" id="JWLZ01000176">
    <property type="protein sequence ID" value="KHT62551.1"/>
    <property type="molecule type" value="Genomic_DNA"/>
</dbReference>
<evidence type="ECO:0000313" key="1">
    <source>
        <dbReference type="EMBL" id="KHT62551.1"/>
    </source>
</evidence>
<evidence type="ECO:0008006" key="3">
    <source>
        <dbReference type="Google" id="ProtNLM"/>
    </source>
</evidence>
<proteinExistence type="predicted"/>
<sequence>MFSLTQKIVPFSVFISLLLSGCSSGPDGVRRSGEYSFYDSTQSFIALTDTRRNGAVVDKGVFYPKNTFAYTYRYCSDNPRQAANDIAEYQALAKRVCDTNGGQLISQASGAWCVLAANTPNEQPLFSAKITSTALWADLCLDGPFVTLRLNENTQASQSQWYESAQVLGYEPYSPLRQLTPSHATIHAINQPASPPTAPWGDESQYIYSHVGATVCLYDHPHQTNIGHTYRGQVFSVNDGLVKVSVKEKFKGDIRTAPAREKVNWHRTSYITAPANSWFVCS</sequence>
<dbReference type="Proteomes" id="UP000031278">
    <property type="component" value="Unassembled WGS sequence"/>
</dbReference>
<name>A0A0B9GUV1_9GAMM</name>
<gene>
    <name evidence="1" type="ORF">RJ45_17250</name>
</gene>
<dbReference type="AlphaFoldDB" id="A0A0B9GUV1"/>
<evidence type="ECO:0000313" key="2">
    <source>
        <dbReference type="Proteomes" id="UP000031278"/>
    </source>
</evidence>
<dbReference type="RefSeq" id="WP_039465014.1">
    <property type="nucleotide sequence ID" value="NZ_JWLZ01000176.1"/>
</dbReference>
<protein>
    <recommendedName>
        <fullName evidence="3">Lipoprotein</fullName>
    </recommendedName>
</protein>